<keyword evidence="3" id="KW-1185">Reference proteome</keyword>
<dbReference type="Proteomes" id="UP000324222">
    <property type="component" value="Unassembled WGS sequence"/>
</dbReference>
<gene>
    <name evidence="2" type="ORF">E2C01_101783</name>
</gene>
<accession>A0A5B7KGL2</accession>
<dbReference type="EMBL" id="VSRR010148894">
    <property type="protein sequence ID" value="MPD06006.1"/>
    <property type="molecule type" value="Genomic_DNA"/>
</dbReference>
<evidence type="ECO:0000313" key="2">
    <source>
        <dbReference type="EMBL" id="MPD06006.1"/>
    </source>
</evidence>
<feature type="compositionally biased region" description="Polar residues" evidence="1">
    <location>
        <begin position="55"/>
        <end position="65"/>
    </location>
</feature>
<name>A0A5B7KGL2_PORTR</name>
<reference evidence="2 3" key="1">
    <citation type="submission" date="2019-05" db="EMBL/GenBank/DDBJ databases">
        <title>Another draft genome of Portunus trituberculatus and its Hox gene families provides insights of decapod evolution.</title>
        <authorList>
            <person name="Jeong J.-H."/>
            <person name="Song I."/>
            <person name="Kim S."/>
            <person name="Choi T."/>
            <person name="Kim D."/>
            <person name="Ryu S."/>
            <person name="Kim W."/>
        </authorList>
    </citation>
    <scope>NUCLEOTIDE SEQUENCE [LARGE SCALE GENOMIC DNA]</scope>
    <source>
        <tissue evidence="2">Muscle</tissue>
    </source>
</reference>
<sequence>MGLDVAGQGGAGRRGVEWGGEWRGMAGHACTTFTSNHITARPPHLSPTHPAMWCSQGNSASLQHH</sequence>
<organism evidence="2 3">
    <name type="scientific">Portunus trituberculatus</name>
    <name type="common">Swimming crab</name>
    <name type="synonym">Neptunus trituberculatus</name>
    <dbReference type="NCBI Taxonomy" id="210409"/>
    <lineage>
        <taxon>Eukaryota</taxon>
        <taxon>Metazoa</taxon>
        <taxon>Ecdysozoa</taxon>
        <taxon>Arthropoda</taxon>
        <taxon>Crustacea</taxon>
        <taxon>Multicrustacea</taxon>
        <taxon>Malacostraca</taxon>
        <taxon>Eumalacostraca</taxon>
        <taxon>Eucarida</taxon>
        <taxon>Decapoda</taxon>
        <taxon>Pleocyemata</taxon>
        <taxon>Brachyura</taxon>
        <taxon>Eubrachyura</taxon>
        <taxon>Portunoidea</taxon>
        <taxon>Portunidae</taxon>
        <taxon>Portuninae</taxon>
        <taxon>Portunus</taxon>
    </lineage>
</organism>
<protein>
    <submittedName>
        <fullName evidence="2">Uncharacterized protein</fullName>
    </submittedName>
</protein>
<dbReference type="AlphaFoldDB" id="A0A5B7KGL2"/>
<proteinExistence type="predicted"/>
<evidence type="ECO:0000256" key="1">
    <source>
        <dbReference type="SAM" id="MobiDB-lite"/>
    </source>
</evidence>
<feature type="region of interest" description="Disordered" evidence="1">
    <location>
        <begin position="41"/>
        <end position="65"/>
    </location>
</feature>
<comment type="caution">
    <text evidence="2">The sequence shown here is derived from an EMBL/GenBank/DDBJ whole genome shotgun (WGS) entry which is preliminary data.</text>
</comment>
<evidence type="ECO:0000313" key="3">
    <source>
        <dbReference type="Proteomes" id="UP000324222"/>
    </source>
</evidence>